<sequence>MAAPIDQLRGLRVIEIMQDLLSSDSSDDDDDIIDVQLLRNNARRRRWGEVPKVENFIRDVVDKYSEPEFKSDFRVSRETCNYLIELFEQSVYCPRGAPFGGVEAKSAEEHILCYLWFAGNKAVYRTVAHIFGISISTAHKMIDSVINFLTDELGPSVIKFPSTEEEKQQNAEEFEQIAGFPGVVGCIDGTFINIRTPIHKIKSTYVNRHDITSLTLQAICDANQKFLDVFTGVPGKIHDAKTFSLSFIRPKVLQMGRDFHILGDAAYPINENVMTPYREYRDLTEEQREFNYRLCRTRVKIENAFGFLKQRWRQLIRTDMWRVLKTSKFIISCCVMHNLCIERNDFLNELENNARNDQENFVNHDDNARLGQLKRDELARQFV</sequence>
<dbReference type="OrthoDB" id="7693231at2759"/>
<dbReference type="Pfam" id="PF13359">
    <property type="entry name" value="DDE_Tnp_4"/>
    <property type="match status" value="1"/>
</dbReference>
<organism evidence="9 10">
    <name type="scientific">Temnothorax curvispinosus</name>
    <dbReference type="NCBI Taxonomy" id="300111"/>
    <lineage>
        <taxon>Eukaryota</taxon>
        <taxon>Metazoa</taxon>
        <taxon>Ecdysozoa</taxon>
        <taxon>Arthropoda</taxon>
        <taxon>Hexapoda</taxon>
        <taxon>Insecta</taxon>
        <taxon>Pterygota</taxon>
        <taxon>Neoptera</taxon>
        <taxon>Endopterygota</taxon>
        <taxon>Hymenoptera</taxon>
        <taxon>Apocrita</taxon>
        <taxon>Aculeata</taxon>
        <taxon>Formicoidea</taxon>
        <taxon>Formicidae</taxon>
        <taxon>Myrmicinae</taxon>
        <taxon>Temnothorax</taxon>
    </lineage>
</organism>
<dbReference type="GO" id="GO:0046872">
    <property type="term" value="F:metal ion binding"/>
    <property type="evidence" value="ECO:0007669"/>
    <property type="project" value="UniProtKB-KW"/>
</dbReference>
<keyword evidence="5" id="KW-0479">Metal-binding</keyword>
<dbReference type="RefSeq" id="XP_024875726.1">
    <property type="nucleotide sequence ID" value="XM_025019958.1"/>
</dbReference>
<keyword evidence="4" id="KW-0540">Nuclease</keyword>
<evidence type="ECO:0000256" key="5">
    <source>
        <dbReference type="ARBA" id="ARBA00022723"/>
    </source>
</evidence>
<dbReference type="GeneID" id="112457080"/>
<evidence type="ECO:0000259" key="8">
    <source>
        <dbReference type="Pfam" id="PF13359"/>
    </source>
</evidence>
<dbReference type="AlphaFoldDB" id="A0A6J1Q2L4"/>
<keyword evidence="7" id="KW-0539">Nucleus</keyword>
<reference evidence="10" key="1">
    <citation type="submission" date="2025-08" db="UniProtKB">
        <authorList>
            <consortium name="RefSeq"/>
        </authorList>
    </citation>
    <scope>IDENTIFICATION</scope>
    <source>
        <tissue evidence="10">Whole body</tissue>
    </source>
</reference>
<proteinExistence type="inferred from homology"/>
<comment type="subcellular location">
    <subcellularLocation>
        <location evidence="2">Nucleus</location>
    </subcellularLocation>
</comment>
<feature type="domain" description="DDE Tnp4" evidence="8">
    <location>
        <begin position="187"/>
        <end position="338"/>
    </location>
</feature>
<dbReference type="GO" id="GO:0016787">
    <property type="term" value="F:hydrolase activity"/>
    <property type="evidence" value="ECO:0007669"/>
    <property type="project" value="UniProtKB-KW"/>
</dbReference>
<dbReference type="GO" id="GO:0005634">
    <property type="term" value="C:nucleus"/>
    <property type="evidence" value="ECO:0007669"/>
    <property type="project" value="UniProtKB-SubCell"/>
</dbReference>
<evidence type="ECO:0000256" key="4">
    <source>
        <dbReference type="ARBA" id="ARBA00022722"/>
    </source>
</evidence>
<evidence type="ECO:0000313" key="9">
    <source>
        <dbReference type="Proteomes" id="UP000504618"/>
    </source>
</evidence>
<dbReference type="PANTHER" id="PTHR22930">
    <property type="match status" value="1"/>
</dbReference>
<evidence type="ECO:0000256" key="1">
    <source>
        <dbReference type="ARBA" id="ARBA00001968"/>
    </source>
</evidence>
<keyword evidence="6" id="KW-0378">Hydrolase</keyword>
<dbReference type="InterPro" id="IPR045249">
    <property type="entry name" value="HARBI1-like"/>
</dbReference>
<evidence type="ECO:0000313" key="10">
    <source>
        <dbReference type="RefSeq" id="XP_024875726.1"/>
    </source>
</evidence>
<evidence type="ECO:0000256" key="7">
    <source>
        <dbReference type="ARBA" id="ARBA00023242"/>
    </source>
</evidence>
<gene>
    <name evidence="10" type="primary">LOC112457080</name>
</gene>
<dbReference type="Proteomes" id="UP000504618">
    <property type="component" value="Unplaced"/>
</dbReference>
<accession>A0A6J1Q2L4</accession>
<evidence type="ECO:0000256" key="6">
    <source>
        <dbReference type="ARBA" id="ARBA00022801"/>
    </source>
</evidence>
<dbReference type="PANTHER" id="PTHR22930:SF85">
    <property type="entry name" value="GH03217P-RELATED"/>
    <property type="match status" value="1"/>
</dbReference>
<comment type="similarity">
    <text evidence="3">Belongs to the HARBI1 family.</text>
</comment>
<evidence type="ECO:0000256" key="2">
    <source>
        <dbReference type="ARBA" id="ARBA00004123"/>
    </source>
</evidence>
<name>A0A6J1Q2L4_9HYME</name>
<comment type="cofactor">
    <cofactor evidence="1">
        <name>a divalent metal cation</name>
        <dbReference type="ChEBI" id="CHEBI:60240"/>
    </cofactor>
</comment>
<keyword evidence="9" id="KW-1185">Reference proteome</keyword>
<dbReference type="GO" id="GO:0004518">
    <property type="term" value="F:nuclease activity"/>
    <property type="evidence" value="ECO:0007669"/>
    <property type="project" value="UniProtKB-KW"/>
</dbReference>
<protein>
    <submittedName>
        <fullName evidence="10">Nuclease HARBI1</fullName>
    </submittedName>
</protein>
<dbReference type="InterPro" id="IPR027806">
    <property type="entry name" value="HARBI1_dom"/>
</dbReference>
<evidence type="ECO:0000256" key="3">
    <source>
        <dbReference type="ARBA" id="ARBA00006958"/>
    </source>
</evidence>